<feature type="compositionally biased region" description="Polar residues" evidence="1">
    <location>
        <begin position="21"/>
        <end position="35"/>
    </location>
</feature>
<accession>I2GIX1</accession>
<proteinExistence type="predicted"/>
<sequence>MTTTNVEHLLQPGSGYAFFGTGQQQNLQRKSPFTT</sequence>
<dbReference type="AlphaFoldDB" id="I2GIX1"/>
<organism evidence="2 3">
    <name type="scientific">Fibrisoma limi BUZ 3</name>
    <dbReference type="NCBI Taxonomy" id="1185876"/>
    <lineage>
        <taxon>Bacteria</taxon>
        <taxon>Pseudomonadati</taxon>
        <taxon>Bacteroidota</taxon>
        <taxon>Cytophagia</taxon>
        <taxon>Cytophagales</taxon>
        <taxon>Spirosomataceae</taxon>
        <taxon>Fibrisoma</taxon>
    </lineage>
</organism>
<gene>
    <name evidence="2" type="ORF">BN8_02976</name>
</gene>
<evidence type="ECO:0000256" key="1">
    <source>
        <dbReference type="SAM" id="MobiDB-lite"/>
    </source>
</evidence>
<comment type="caution">
    <text evidence="2">The sequence shown here is derived from an EMBL/GenBank/DDBJ whole genome shotgun (WGS) entry which is preliminary data.</text>
</comment>
<dbReference type="Proteomes" id="UP000009309">
    <property type="component" value="Unassembled WGS sequence"/>
</dbReference>
<feature type="region of interest" description="Disordered" evidence="1">
    <location>
        <begin position="12"/>
        <end position="35"/>
    </location>
</feature>
<dbReference type="STRING" id="1185876.BN8_02976"/>
<dbReference type="EMBL" id="CAIT01000006">
    <property type="protein sequence ID" value="CCH53846.1"/>
    <property type="molecule type" value="Genomic_DNA"/>
</dbReference>
<keyword evidence="3" id="KW-1185">Reference proteome</keyword>
<reference evidence="2 3" key="1">
    <citation type="journal article" date="2012" name="J. Bacteriol.">
        <title>Genome Sequence of the Filamentous Bacterium Fibrisoma limi BUZ 3T.</title>
        <authorList>
            <person name="Filippini M."/>
            <person name="Qi W."/>
            <person name="Jaenicke S."/>
            <person name="Goesmann A."/>
            <person name="Smits T.H."/>
            <person name="Bagheri H.C."/>
        </authorList>
    </citation>
    <scope>NUCLEOTIDE SEQUENCE [LARGE SCALE GENOMIC DNA]</scope>
    <source>
        <strain evidence="3">BUZ 3T</strain>
    </source>
</reference>
<evidence type="ECO:0000313" key="3">
    <source>
        <dbReference type="Proteomes" id="UP000009309"/>
    </source>
</evidence>
<protein>
    <submittedName>
        <fullName evidence="2">Uncharacterized protein</fullName>
    </submittedName>
</protein>
<evidence type="ECO:0000313" key="2">
    <source>
        <dbReference type="EMBL" id="CCH53846.1"/>
    </source>
</evidence>
<name>I2GIX1_9BACT</name>